<feature type="chain" id="PRO_5032680634" evidence="2">
    <location>
        <begin position="27"/>
        <end position="137"/>
    </location>
</feature>
<dbReference type="AlphaFoldDB" id="A0A813GC15"/>
<evidence type="ECO:0000256" key="1">
    <source>
        <dbReference type="SAM" id="Phobius"/>
    </source>
</evidence>
<dbReference type="Proteomes" id="UP000654075">
    <property type="component" value="Unassembled WGS sequence"/>
</dbReference>
<feature type="transmembrane region" description="Helical" evidence="1">
    <location>
        <begin position="113"/>
        <end position="136"/>
    </location>
</feature>
<evidence type="ECO:0000256" key="2">
    <source>
        <dbReference type="SAM" id="SignalP"/>
    </source>
</evidence>
<gene>
    <name evidence="3" type="ORF">PGLA1383_LOCUS39957</name>
</gene>
<evidence type="ECO:0000313" key="3">
    <source>
        <dbReference type="EMBL" id="CAE8622514.1"/>
    </source>
</evidence>
<reference evidence="3" key="1">
    <citation type="submission" date="2021-02" db="EMBL/GenBank/DDBJ databases">
        <authorList>
            <person name="Dougan E. K."/>
            <person name="Rhodes N."/>
            <person name="Thang M."/>
            <person name="Chan C."/>
        </authorList>
    </citation>
    <scope>NUCLEOTIDE SEQUENCE</scope>
</reference>
<proteinExistence type="predicted"/>
<keyword evidence="1" id="KW-1133">Transmembrane helix</keyword>
<dbReference type="EMBL" id="CAJNNV010027992">
    <property type="protein sequence ID" value="CAE8622514.1"/>
    <property type="molecule type" value="Genomic_DNA"/>
</dbReference>
<sequence>MTAFSLHARRMALLLLAATLSQLAMSAPTQGAVCEDDASTSCASRSHGLLQTGPHGRQAALSMLAAADPLVTASDGAAAEATAAEKAAASVAPAAEAKAAEEAVQADQTNSCFLLSCLFSCLFCMLFVCLFLCCCCC</sequence>
<keyword evidence="4" id="KW-1185">Reference proteome</keyword>
<comment type="caution">
    <text evidence="3">The sequence shown here is derived from an EMBL/GenBank/DDBJ whole genome shotgun (WGS) entry which is preliminary data.</text>
</comment>
<feature type="signal peptide" evidence="2">
    <location>
        <begin position="1"/>
        <end position="26"/>
    </location>
</feature>
<name>A0A813GC15_POLGL</name>
<keyword evidence="2" id="KW-0732">Signal</keyword>
<accession>A0A813GC15</accession>
<organism evidence="3 4">
    <name type="scientific">Polarella glacialis</name>
    <name type="common">Dinoflagellate</name>
    <dbReference type="NCBI Taxonomy" id="89957"/>
    <lineage>
        <taxon>Eukaryota</taxon>
        <taxon>Sar</taxon>
        <taxon>Alveolata</taxon>
        <taxon>Dinophyceae</taxon>
        <taxon>Suessiales</taxon>
        <taxon>Suessiaceae</taxon>
        <taxon>Polarella</taxon>
    </lineage>
</organism>
<evidence type="ECO:0000313" key="4">
    <source>
        <dbReference type="Proteomes" id="UP000654075"/>
    </source>
</evidence>
<keyword evidence="1" id="KW-0472">Membrane</keyword>
<keyword evidence="1" id="KW-0812">Transmembrane</keyword>
<protein>
    <submittedName>
        <fullName evidence="3">Uncharacterized protein</fullName>
    </submittedName>
</protein>